<gene>
    <name evidence="1" type="ORF">RM529_13985</name>
</gene>
<comment type="caution">
    <text evidence="1">The sequence shown here is derived from an EMBL/GenBank/DDBJ whole genome shotgun (WGS) entry which is preliminary data.</text>
</comment>
<proteinExistence type="predicted"/>
<dbReference type="RefSeq" id="WP_311485388.1">
    <property type="nucleotide sequence ID" value="NZ_JAVRHP010000094.1"/>
</dbReference>
<reference evidence="1 2" key="1">
    <citation type="submission" date="2023-09" db="EMBL/GenBank/DDBJ databases">
        <authorList>
            <person name="Rey-Velasco X."/>
        </authorList>
    </citation>
    <scope>NUCLEOTIDE SEQUENCE [LARGE SCALE GENOMIC DNA]</scope>
    <source>
        <strain evidence="1 2">F297</strain>
    </source>
</reference>
<evidence type="ECO:0000313" key="1">
    <source>
        <dbReference type="EMBL" id="MDT0651262.1"/>
    </source>
</evidence>
<organism evidence="1 2">
    <name type="scientific">Autumnicola edwardsiae</name>
    <dbReference type="NCBI Taxonomy" id="3075594"/>
    <lineage>
        <taxon>Bacteria</taxon>
        <taxon>Pseudomonadati</taxon>
        <taxon>Bacteroidota</taxon>
        <taxon>Flavobacteriia</taxon>
        <taxon>Flavobacteriales</taxon>
        <taxon>Flavobacteriaceae</taxon>
        <taxon>Autumnicola</taxon>
    </lineage>
</organism>
<dbReference type="EMBL" id="JAVRHP010000094">
    <property type="protein sequence ID" value="MDT0651262.1"/>
    <property type="molecule type" value="Genomic_DNA"/>
</dbReference>
<evidence type="ECO:0000313" key="2">
    <source>
        <dbReference type="Proteomes" id="UP001248819"/>
    </source>
</evidence>
<name>A0ABU3CY30_9FLAO</name>
<keyword evidence="2" id="KW-1185">Reference proteome</keyword>
<dbReference type="Proteomes" id="UP001248819">
    <property type="component" value="Unassembled WGS sequence"/>
</dbReference>
<accession>A0ABU3CY30</accession>
<protein>
    <submittedName>
        <fullName evidence="1">Uncharacterized protein</fullName>
    </submittedName>
</protein>
<sequence length="171" mass="19540">MSFKNKFFLFLLLFGIWCYSQEQVTTSELGNIDKDKQFITLALQNWEFGKEKMTRASTSSHVFIVQVGSGNNVKSNISSPDAIVNMKQEGGGNNIDLQLETEKVRYNVFQTGNNNYLHDHTYAPLEPIIELNLEQNGNENQFYKYGTNSITNKLKFNLTGDSKAFIIKSYQ</sequence>